<gene>
    <name evidence="1" type="ORF">IB211_02246c</name>
</gene>
<dbReference type="Proteomes" id="UP000064844">
    <property type="component" value="Chromosome"/>
</dbReference>
<evidence type="ECO:0000313" key="2">
    <source>
        <dbReference type="Proteomes" id="UP000064844"/>
    </source>
</evidence>
<dbReference type="AlphaFoldDB" id="A0A0S2W5K5"/>
<reference evidence="1 2" key="1">
    <citation type="journal article" date="2015" name="Nat. Commun.">
        <title>Production of butyrate from lysine and the Amadori product fructoselysine by a human gut commensal.</title>
        <authorList>
            <person name="Bui T.P."/>
            <person name="Ritari J."/>
            <person name="Boeren S."/>
            <person name="de Waard P."/>
            <person name="Plugge C.M."/>
            <person name="de Vos W.M."/>
        </authorList>
    </citation>
    <scope>NUCLEOTIDE SEQUENCE [LARGE SCALE GENOMIC DNA]</scope>
    <source>
        <strain evidence="1 2">AF211</strain>
    </source>
</reference>
<dbReference type="RefSeq" id="WP_058118064.1">
    <property type="nucleotide sequence ID" value="NZ_CP011307.1"/>
</dbReference>
<dbReference type="eggNOG" id="ENOG5033FFK">
    <property type="taxonomic scope" value="Bacteria"/>
</dbReference>
<reference evidence="2" key="2">
    <citation type="submission" date="2015-04" db="EMBL/GenBank/DDBJ databases">
        <title>A butyrogenic pathway from the amino acid lysine in a human gut commensal.</title>
        <authorList>
            <person name="de Vos W.M."/>
            <person name="Bui N.T.P."/>
            <person name="Plugge C.M."/>
            <person name="Ritari J."/>
        </authorList>
    </citation>
    <scope>NUCLEOTIDE SEQUENCE [LARGE SCALE GENOMIC DNA]</scope>
    <source>
        <strain evidence="2">AF211</strain>
    </source>
</reference>
<dbReference type="KEGG" id="ibu:IB211_02246c"/>
<organism evidence="1 2">
    <name type="scientific">Intestinimonas butyriciproducens</name>
    <dbReference type="NCBI Taxonomy" id="1297617"/>
    <lineage>
        <taxon>Bacteria</taxon>
        <taxon>Bacillati</taxon>
        <taxon>Bacillota</taxon>
        <taxon>Clostridia</taxon>
        <taxon>Eubacteriales</taxon>
        <taxon>Intestinimonas</taxon>
    </lineage>
</organism>
<dbReference type="EMBL" id="CP011307">
    <property type="protein sequence ID" value="ALP94637.1"/>
    <property type="molecule type" value="Genomic_DNA"/>
</dbReference>
<sequence>MLSFLAITEAVKGLVEERYPGNTVYMERVPVDFARPSFLVELGPVEMLDASCGCLEVKATVVVTAFVEADDYYNSHVPDLMTRVGAVQELFAVDGLQVEDRFLHVTANKGNCQFDYAETSITFQYQDDRPGGDEWPLMGEIQTKWGPPQGE</sequence>
<accession>A0A0S2W5K5</accession>
<evidence type="ECO:0000313" key="1">
    <source>
        <dbReference type="EMBL" id="ALP94637.1"/>
    </source>
</evidence>
<keyword evidence="2" id="KW-1185">Reference proteome</keyword>
<name>A0A0S2W5K5_9FIRM</name>
<proteinExistence type="predicted"/>
<protein>
    <submittedName>
        <fullName evidence="1">Uncharacterized protein</fullName>
    </submittedName>
</protein>